<dbReference type="PROSITE" id="PS51186">
    <property type="entry name" value="GNAT"/>
    <property type="match status" value="1"/>
</dbReference>
<evidence type="ECO:0000313" key="3">
    <source>
        <dbReference type="Proteomes" id="UP000291106"/>
    </source>
</evidence>
<evidence type="ECO:0000259" key="1">
    <source>
        <dbReference type="PROSITE" id="PS51186"/>
    </source>
</evidence>
<dbReference type="EMBL" id="CP036200">
    <property type="protein sequence ID" value="QBF83167.1"/>
    <property type="molecule type" value="Genomic_DNA"/>
</dbReference>
<dbReference type="InterPro" id="IPR000182">
    <property type="entry name" value="GNAT_dom"/>
</dbReference>
<protein>
    <submittedName>
        <fullName evidence="2">GNAT family N-acetyltransferase</fullName>
    </submittedName>
</protein>
<keyword evidence="3" id="KW-1185">Reference proteome</keyword>
<keyword evidence="2" id="KW-0808">Transferase</keyword>
<gene>
    <name evidence="2" type="ORF">EXU30_11020</name>
</gene>
<dbReference type="Gene3D" id="3.40.630.30">
    <property type="match status" value="1"/>
</dbReference>
<dbReference type="Pfam" id="PF00583">
    <property type="entry name" value="Acetyltransf_1"/>
    <property type="match status" value="1"/>
</dbReference>
<dbReference type="AlphaFoldDB" id="A0A411PHU4"/>
<dbReference type="OrthoDB" id="9812289at2"/>
<dbReference type="KEGG" id="smai:EXU30_11020"/>
<feature type="domain" description="N-acetyltransferase" evidence="1">
    <location>
        <begin position="4"/>
        <end position="151"/>
    </location>
</feature>
<dbReference type="SUPFAM" id="SSF55729">
    <property type="entry name" value="Acyl-CoA N-acyltransferases (Nat)"/>
    <property type="match status" value="1"/>
</dbReference>
<dbReference type="GO" id="GO:0016747">
    <property type="term" value="F:acyltransferase activity, transferring groups other than amino-acyl groups"/>
    <property type="evidence" value="ECO:0007669"/>
    <property type="project" value="InterPro"/>
</dbReference>
<evidence type="ECO:0000313" key="2">
    <source>
        <dbReference type="EMBL" id="QBF83167.1"/>
    </source>
</evidence>
<reference evidence="2 3" key="1">
    <citation type="submission" date="2019-02" db="EMBL/GenBank/DDBJ databases">
        <title>Shewanella sp. D4-2 isolated from Dokdo Island.</title>
        <authorList>
            <person name="Baek K."/>
        </authorList>
    </citation>
    <scope>NUCLEOTIDE SEQUENCE [LARGE SCALE GENOMIC DNA]</scope>
    <source>
        <strain evidence="2 3">D4-2</strain>
    </source>
</reference>
<accession>A0A411PHU4</accession>
<sequence>MYSTEIKAYSQLSSKVLSELTRLTHMIPELDRPQTELDLQQRLANKPCLVLLAYVEDELAGFKLGYAESDTVFYSWLGGVAPDFRNLGLAKSMLEYQEKWAAEQGYQTMTVKTRNHFKAMLTMLVRSQYQITEIAPAADIAHNKLHLQKQL</sequence>
<dbReference type="InterPro" id="IPR016181">
    <property type="entry name" value="Acyl_CoA_acyltransferase"/>
</dbReference>
<proteinExistence type="predicted"/>
<organism evidence="2 3">
    <name type="scientific">Shewanella maritima</name>
    <dbReference type="NCBI Taxonomy" id="2520507"/>
    <lineage>
        <taxon>Bacteria</taxon>
        <taxon>Pseudomonadati</taxon>
        <taxon>Pseudomonadota</taxon>
        <taxon>Gammaproteobacteria</taxon>
        <taxon>Alteromonadales</taxon>
        <taxon>Shewanellaceae</taxon>
        <taxon>Shewanella</taxon>
    </lineage>
</organism>
<dbReference type="Proteomes" id="UP000291106">
    <property type="component" value="Chromosome"/>
</dbReference>
<name>A0A411PHU4_9GAMM</name>
<dbReference type="CDD" id="cd04301">
    <property type="entry name" value="NAT_SF"/>
    <property type="match status" value="1"/>
</dbReference>
<dbReference type="RefSeq" id="WP_130600019.1">
    <property type="nucleotide sequence ID" value="NZ_CP036200.1"/>
</dbReference>